<dbReference type="InterPro" id="IPR045865">
    <property type="entry name" value="ACT-like_dom_sf"/>
</dbReference>
<dbReference type="GO" id="GO:0009099">
    <property type="term" value="P:L-valine biosynthetic process"/>
    <property type="evidence" value="ECO:0007669"/>
    <property type="project" value="UniProtKB-UniPathway"/>
</dbReference>
<evidence type="ECO:0000256" key="5">
    <source>
        <dbReference type="ARBA" id="ARBA00013145"/>
    </source>
</evidence>
<dbReference type="EC" id="2.2.1.6" evidence="5"/>
<evidence type="ECO:0000256" key="3">
    <source>
        <dbReference type="ARBA" id="ARBA00006341"/>
    </source>
</evidence>
<dbReference type="SUPFAM" id="SSF55021">
    <property type="entry name" value="ACT-like"/>
    <property type="match status" value="1"/>
</dbReference>
<evidence type="ECO:0000313" key="10">
    <source>
        <dbReference type="EMBL" id="CCH47643.1"/>
    </source>
</evidence>
<dbReference type="PROSITE" id="PS51671">
    <property type="entry name" value="ACT"/>
    <property type="match status" value="1"/>
</dbReference>
<dbReference type="HOGENOM" id="CLU_165363_0_0_7"/>
<dbReference type="GO" id="GO:0009097">
    <property type="term" value="P:isoleucine biosynthetic process"/>
    <property type="evidence" value="ECO:0007669"/>
    <property type="project" value="UniProtKB-UniPathway"/>
</dbReference>
<dbReference type="OrthoDB" id="9787365at2"/>
<dbReference type="STRING" id="1322246.BN4_10405"/>
<gene>
    <name evidence="10" type="primary">ilvN</name>
    <name evidence="10" type="ordered locus">BN4_10405</name>
</gene>
<reference evidence="11" key="2">
    <citation type="journal article" date="2013" name="Stand. Genomic Sci.">
        <title>Complete genome sequence of Desulfocapsa sulfexigens, a marine deltaproteobacterium specialized in disproportionating inorganic sulfur compounds.</title>
        <authorList>
            <person name="Finster K.W."/>
            <person name="Kjeldsen K.U."/>
            <person name="Kube M."/>
            <person name="Reinhardt R."/>
            <person name="Mussmann M."/>
            <person name="Amann R."/>
            <person name="Schreiber L."/>
        </authorList>
    </citation>
    <scope>NUCLEOTIDE SEQUENCE [LARGE SCALE GENOMIC DNA]</scope>
    <source>
        <strain evidence="11">DSM 10523 / SB164P1</strain>
    </source>
</reference>
<dbReference type="InterPro" id="IPR054480">
    <property type="entry name" value="AHAS_small-like_ACT"/>
</dbReference>
<dbReference type="GO" id="GO:1990610">
    <property type="term" value="F:acetolactate synthase regulator activity"/>
    <property type="evidence" value="ECO:0007669"/>
    <property type="project" value="InterPro"/>
</dbReference>
<dbReference type="UniPathway" id="UPA00047">
    <property type="reaction ID" value="UER00055"/>
</dbReference>
<reference evidence="10 11" key="1">
    <citation type="journal article" date="2013" name="PLoS ONE">
        <title>The first genomic and proteomic characterization of a deep-sea sulfate reducer: insights into the piezophilic lifestyle of Desulfovibrio piezophilus.</title>
        <authorList>
            <person name="Pradel N."/>
            <person name="Ji B."/>
            <person name="Gimenez G."/>
            <person name="Talla E."/>
            <person name="Lenoble P."/>
            <person name="Garel M."/>
            <person name="Tamburini C."/>
            <person name="Fourquet P."/>
            <person name="Lebrun R."/>
            <person name="Bertin P."/>
            <person name="Denis Y."/>
            <person name="Pophillat M."/>
            <person name="Barbe V."/>
            <person name="Ollivier B."/>
            <person name="Dolla A."/>
        </authorList>
    </citation>
    <scope>NUCLEOTIDE SEQUENCE [LARGE SCALE GENOMIC DNA]</scope>
    <source>
        <strain evidence="11">DSM 10523 / SB164P1</strain>
    </source>
</reference>
<proteinExistence type="inferred from homology"/>
<dbReference type="RefSeq" id="WP_015413698.1">
    <property type="nucleotide sequence ID" value="NC_020409.1"/>
</dbReference>
<comment type="subunit">
    <text evidence="4">Dimer of large and small chains.</text>
</comment>
<comment type="pathway">
    <text evidence="2">Amino-acid biosynthesis; L-valine biosynthesis; L-valine from pyruvate: step 1/4.</text>
</comment>
<keyword evidence="6" id="KW-0028">Amino-acid biosynthesis</keyword>
<dbReference type="UniPathway" id="UPA00049">
    <property type="reaction ID" value="UER00059"/>
</dbReference>
<sequence length="92" mass="10492">MTRQTVLELTVSNHPGVMSHICGLFARRAYNVEGIACMPVNGGKRSKIWLLVNIEPRLDQMVKQVVKLEDVLVLERRDKGHAIFDTMNEFVQ</sequence>
<name>M1WUN4_PSEP2</name>
<dbReference type="GO" id="GO:0003984">
    <property type="term" value="F:acetolactate synthase activity"/>
    <property type="evidence" value="ECO:0007669"/>
    <property type="project" value="UniProtKB-EC"/>
</dbReference>
<dbReference type="AlphaFoldDB" id="M1WUN4"/>
<evidence type="ECO:0000256" key="8">
    <source>
        <dbReference type="ARBA" id="ARBA00048670"/>
    </source>
</evidence>
<keyword evidence="10" id="KW-0808">Transferase</keyword>
<dbReference type="InterPro" id="IPR002912">
    <property type="entry name" value="ACT_dom"/>
</dbReference>
<evidence type="ECO:0000259" key="9">
    <source>
        <dbReference type="PROSITE" id="PS51671"/>
    </source>
</evidence>
<protein>
    <recommendedName>
        <fullName evidence="5">acetolactate synthase</fullName>
        <ecNumber evidence="5">2.2.1.6</ecNumber>
    </recommendedName>
</protein>
<comment type="pathway">
    <text evidence="1">Amino-acid biosynthesis; L-isoleucine biosynthesis; L-isoleucine from 2-oxobutanoate: step 1/4.</text>
</comment>
<evidence type="ECO:0000256" key="4">
    <source>
        <dbReference type="ARBA" id="ARBA00011744"/>
    </source>
</evidence>
<keyword evidence="7" id="KW-0100">Branched-chain amino acid biosynthesis</keyword>
<evidence type="ECO:0000256" key="7">
    <source>
        <dbReference type="ARBA" id="ARBA00023304"/>
    </source>
</evidence>
<keyword evidence="11" id="KW-1185">Reference proteome</keyword>
<dbReference type="CDD" id="cd04878">
    <property type="entry name" value="ACT_AHAS"/>
    <property type="match status" value="1"/>
</dbReference>
<comment type="similarity">
    <text evidence="3">Belongs to the acetolactate synthase small subunit family.</text>
</comment>
<dbReference type="Gene3D" id="3.30.70.260">
    <property type="match status" value="1"/>
</dbReference>
<dbReference type="Proteomes" id="UP000011724">
    <property type="component" value="Chromosome"/>
</dbReference>
<organism evidence="10 11">
    <name type="scientific">Pseudodesulfovibrio piezophilus (strain DSM 21447 / JCM 15486 / C1TLV30)</name>
    <name type="common">Desulfovibrio piezophilus</name>
    <dbReference type="NCBI Taxonomy" id="1322246"/>
    <lineage>
        <taxon>Bacteria</taxon>
        <taxon>Pseudomonadati</taxon>
        <taxon>Thermodesulfobacteriota</taxon>
        <taxon>Desulfovibrionia</taxon>
        <taxon>Desulfovibrionales</taxon>
        <taxon>Desulfovibrionaceae</taxon>
    </lineage>
</organism>
<evidence type="ECO:0000256" key="2">
    <source>
        <dbReference type="ARBA" id="ARBA00005025"/>
    </source>
</evidence>
<dbReference type="Pfam" id="PF22629">
    <property type="entry name" value="ACT_AHAS_ss"/>
    <property type="match status" value="1"/>
</dbReference>
<dbReference type="BioCyc" id="DPIE1322246:BN4_RS02100-MONOMER"/>
<evidence type="ECO:0000256" key="1">
    <source>
        <dbReference type="ARBA" id="ARBA00004974"/>
    </source>
</evidence>
<dbReference type="GO" id="GO:0005829">
    <property type="term" value="C:cytosol"/>
    <property type="evidence" value="ECO:0007669"/>
    <property type="project" value="TreeGrafter"/>
</dbReference>
<dbReference type="EMBL" id="FO203427">
    <property type="protein sequence ID" value="CCH47643.1"/>
    <property type="molecule type" value="Genomic_DNA"/>
</dbReference>
<dbReference type="eggNOG" id="COG0440">
    <property type="taxonomic scope" value="Bacteria"/>
</dbReference>
<dbReference type="PATRIC" id="fig|879567.3.peg.419"/>
<dbReference type="InterPro" id="IPR004789">
    <property type="entry name" value="Acetalactate_synth_ssu"/>
</dbReference>
<dbReference type="PANTHER" id="PTHR30239">
    <property type="entry name" value="ACETOLACTATE SYNTHASE SMALL SUBUNIT"/>
    <property type="match status" value="1"/>
</dbReference>
<dbReference type="PANTHER" id="PTHR30239:SF4">
    <property type="entry name" value="ACETOLACTATE SYNTHASE ISOZYME 1 SMALL SUBUNIT"/>
    <property type="match status" value="1"/>
</dbReference>
<accession>M1WUN4</accession>
<comment type="catalytic activity">
    <reaction evidence="8">
        <text>2 pyruvate + H(+) = (2S)-2-acetolactate + CO2</text>
        <dbReference type="Rhea" id="RHEA:25249"/>
        <dbReference type="ChEBI" id="CHEBI:15361"/>
        <dbReference type="ChEBI" id="CHEBI:15378"/>
        <dbReference type="ChEBI" id="CHEBI:16526"/>
        <dbReference type="ChEBI" id="CHEBI:58476"/>
        <dbReference type="EC" id="2.2.1.6"/>
    </reaction>
</comment>
<dbReference type="KEGG" id="dpi:BN4_10405"/>
<dbReference type="InterPro" id="IPR039557">
    <property type="entry name" value="AHAS_ACT"/>
</dbReference>
<evidence type="ECO:0000313" key="11">
    <source>
        <dbReference type="Proteomes" id="UP000011724"/>
    </source>
</evidence>
<feature type="domain" description="ACT" evidence="9">
    <location>
        <begin position="6"/>
        <end position="79"/>
    </location>
</feature>
<dbReference type="NCBIfam" id="NF006036">
    <property type="entry name" value="PRK08178.1"/>
    <property type="match status" value="1"/>
</dbReference>
<evidence type="ECO:0000256" key="6">
    <source>
        <dbReference type="ARBA" id="ARBA00022605"/>
    </source>
</evidence>